<dbReference type="InterPro" id="IPR016125">
    <property type="entry name" value="Peptidase_C15-like"/>
</dbReference>
<dbReference type="Proteomes" id="UP000799441">
    <property type="component" value="Unassembled WGS sequence"/>
</dbReference>
<reference evidence="5" key="1">
    <citation type="journal article" date="2020" name="Stud. Mycol.">
        <title>101 Dothideomycetes genomes: a test case for predicting lifestyles and emergence of pathogens.</title>
        <authorList>
            <person name="Haridas S."/>
            <person name="Albert R."/>
            <person name="Binder M."/>
            <person name="Bloem J."/>
            <person name="Labutti K."/>
            <person name="Salamov A."/>
            <person name="Andreopoulos B."/>
            <person name="Baker S."/>
            <person name="Barry K."/>
            <person name="Bills G."/>
            <person name="Bluhm B."/>
            <person name="Cannon C."/>
            <person name="Castanera R."/>
            <person name="Culley D."/>
            <person name="Daum C."/>
            <person name="Ezra D."/>
            <person name="Gonzalez J."/>
            <person name="Henrissat B."/>
            <person name="Kuo A."/>
            <person name="Liang C."/>
            <person name="Lipzen A."/>
            <person name="Lutzoni F."/>
            <person name="Magnuson J."/>
            <person name="Mondo S."/>
            <person name="Nolan M."/>
            <person name="Ohm R."/>
            <person name="Pangilinan J."/>
            <person name="Park H.-J."/>
            <person name="Ramirez L."/>
            <person name="Alfaro M."/>
            <person name="Sun H."/>
            <person name="Tritt A."/>
            <person name="Yoshinaga Y."/>
            <person name="Zwiers L.-H."/>
            <person name="Turgeon B."/>
            <person name="Goodwin S."/>
            <person name="Spatafora J."/>
            <person name="Crous P."/>
            <person name="Grigoriev I."/>
        </authorList>
    </citation>
    <scope>NUCLEOTIDE SEQUENCE</scope>
    <source>
        <strain evidence="5">CBS 116435</strain>
    </source>
</reference>
<evidence type="ECO:0000313" key="5">
    <source>
        <dbReference type="EMBL" id="KAF2724252.1"/>
    </source>
</evidence>
<keyword evidence="6" id="KW-1185">Reference proteome</keyword>
<protein>
    <submittedName>
        <fullName evidence="5">Peptidase C15, pyroglutamyl peptidase I-like protein</fullName>
    </submittedName>
</protein>
<dbReference type="PANTHER" id="PTHR23402:SF1">
    <property type="entry name" value="PYROGLUTAMYL-PEPTIDASE I"/>
    <property type="match status" value="1"/>
</dbReference>
<comment type="similarity">
    <text evidence="1">Belongs to the peptidase C15 family.</text>
</comment>
<evidence type="ECO:0000256" key="2">
    <source>
        <dbReference type="ARBA" id="ARBA00022670"/>
    </source>
</evidence>
<evidence type="ECO:0000256" key="4">
    <source>
        <dbReference type="ARBA" id="ARBA00022807"/>
    </source>
</evidence>
<dbReference type="GO" id="GO:0006508">
    <property type="term" value="P:proteolysis"/>
    <property type="evidence" value="ECO:0007669"/>
    <property type="project" value="UniProtKB-KW"/>
</dbReference>
<dbReference type="Gene3D" id="3.40.630.20">
    <property type="entry name" value="Peptidase C15, pyroglutamyl peptidase I-like"/>
    <property type="match status" value="1"/>
</dbReference>
<proteinExistence type="inferred from homology"/>
<sequence>MDGGHTPESKVVTVLVTGFGPFQQEWPVNPSFEIARSLPEYLSSAPEESVKIRIIGYGSPIRVSYDDVRELVPVLHDSYNGSVDIVLHIGMASGRKYYAIERYAHRDGYDRNNDLDKRKLPPDDGQKWYPDCPAKMATSLQFEDVFKRWQSNVNEAPREAFSQQQNQNGNQITDVRMSYDAGHYLCDFIYFNSLAYFARRSGEIEGGRSPGRPVLFLHVPPESNEDAIMRGRAVTTALVQAMADSWAADVRGD</sequence>
<keyword evidence="4" id="KW-0788">Thiol protease</keyword>
<keyword evidence="2" id="KW-0645">Protease</keyword>
<dbReference type="OrthoDB" id="407146at2759"/>
<dbReference type="SUPFAM" id="SSF53182">
    <property type="entry name" value="Pyrrolidone carboxyl peptidase (pyroglutamate aminopeptidase)"/>
    <property type="match status" value="1"/>
</dbReference>
<dbReference type="PANTHER" id="PTHR23402">
    <property type="entry name" value="PROTEASE FAMILY C15 PYROGLUTAMYL-PEPTIDASE I-RELATED"/>
    <property type="match status" value="1"/>
</dbReference>
<dbReference type="Pfam" id="PF01470">
    <property type="entry name" value="Peptidase_C15"/>
    <property type="match status" value="1"/>
</dbReference>
<comment type="caution">
    <text evidence="5">The sequence shown here is derived from an EMBL/GenBank/DDBJ whole genome shotgun (WGS) entry which is preliminary data.</text>
</comment>
<organism evidence="5 6">
    <name type="scientific">Polychaeton citri CBS 116435</name>
    <dbReference type="NCBI Taxonomy" id="1314669"/>
    <lineage>
        <taxon>Eukaryota</taxon>
        <taxon>Fungi</taxon>
        <taxon>Dikarya</taxon>
        <taxon>Ascomycota</taxon>
        <taxon>Pezizomycotina</taxon>
        <taxon>Dothideomycetes</taxon>
        <taxon>Dothideomycetidae</taxon>
        <taxon>Capnodiales</taxon>
        <taxon>Capnodiaceae</taxon>
        <taxon>Polychaeton</taxon>
    </lineage>
</organism>
<name>A0A9P4QGE5_9PEZI</name>
<dbReference type="EMBL" id="MU003772">
    <property type="protein sequence ID" value="KAF2724252.1"/>
    <property type="molecule type" value="Genomic_DNA"/>
</dbReference>
<evidence type="ECO:0000313" key="6">
    <source>
        <dbReference type="Proteomes" id="UP000799441"/>
    </source>
</evidence>
<dbReference type="GO" id="GO:0008234">
    <property type="term" value="F:cysteine-type peptidase activity"/>
    <property type="evidence" value="ECO:0007669"/>
    <property type="project" value="UniProtKB-KW"/>
</dbReference>
<evidence type="ECO:0000256" key="1">
    <source>
        <dbReference type="ARBA" id="ARBA00006641"/>
    </source>
</evidence>
<keyword evidence="3" id="KW-0378">Hydrolase</keyword>
<evidence type="ECO:0000256" key="3">
    <source>
        <dbReference type="ARBA" id="ARBA00022801"/>
    </source>
</evidence>
<accession>A0A9P4QGE5</accession>
<dbReference type="AlphaFoldDB" id="A0A9P4QGE5"/>
<gene>
    <name evidence="5" type="ORF">K431DRAFT_218184</name>
</gene>
<dbReference type="InterPro" id="IPR036440">
    <property type="entry name" value="Peptidase_C15-like_sf"/>
</dbReference>